<organism evidence="1 2">
    <name type="scientific">Araneus ventricosus</name>
    <name type="common">Orbweaver spider</name>
    <name type="synonym">Epeira ventricosa</name>
    <dbReference type="NCBI Taxonomy" id="182803"/>
    <lineage>
        <taxon>Eukaryota</taxon>
        <taxon>Metazoa</taxon>
        <taxon>Ecdysozoa</taxon>
        <taxon>Arthropoda</taxon>
        <taxon>Chelicerata</taxon>
        <taxon>Arachnida</taxon>
        <taxon>Araneae</taxon>
        <taxon>Araneomorphae</taxon>
        <taxon>Entelegynae</taxon>
        <taxon>Araneoidea</taxon>
        <taxon>Araneidae</taxon>
        <taxon>Araneus</taxon>
    </lineage>
</organism>
<name>A0A4Y2IZB8_ARAVE</name>
<protein>
    <submittedName>
        <fullName evidence="1">Uncharacterized protein</fullName>
    </submittedName>
</protein>
<dbReference type="AlphaFoldDB" id="A0A4Y2IZB8"/>
<dbReference type="EMBL" id="BGPR01003049">
    <property type="protein sequence ID" value="GBM83004.1"/>
    <property type="molecule type" value="Genomic_DNA"/>
</dbReference>
<keyword evidence="2" id="KW-1185">Reference proteome</keyword>
<sequence length="86" mass="10084">MVRSPKITWNGYKINRVKSFKYLRIHVDDRLNWLEHINNQGEKAIKMQQNLKESQVAIGESLRYTDGLSIKRLLRECSPTDLQLGV</sequence>
<comment type="caution">
    <text evidence="1">The sequence shown here is derived from an EMBL/GenBank/DDBJ whole genome shotgun (WGS) entry which is preliminary data.</text>
</comment>
<evidence type="ECO:0000313" key="1">
    <source>
        <dbReference type="EMBL" id="GBM83004.1"/>
    </source>
</evidence>
<dbReference type="OrthoDB" id="6433533at2759"/>
<reference evidence="1 2" key="1">
    <citation type="journal article" date="2019" name="Sci. Rep.">
        <title>Orb-weaving spider Araneus ventricosus genome elucidates the spidroin gene catalogue.</title>
        <authorList>
            <person name="Kono N."/>
            <person name="Nakamura H."/>
            <person name="Ohtoshi R."/>
            <person name="Moran D.A.P."/>
            <person name="Shinohara A."/>
            <person name="Yoshida Y."/>
            <person name="Fujiwara M."/>
            <person name="Mori M."/>
            <person name="Tomita M."/>
            <person name="Arakawa K."/>
        </authorList>
    </citation>
    <scope>NUCLEOTIDE SEQUENCE [LARGE SCALE GENOMIC DNA]</scope>
</reference>
<gene>
    <name evidence="1" type="ORF">AVEN_72121_1</name>
</gene>
<proteinExistence type="predicted"/>
<dbReference type="Proteomes" id="UP000499080">
    <property type="component" value="Unassembled WGS sequence"/>
</dbReference>
<accession>A0A4Y2IZB8</accession>
<evidence type="ECO:0000313" key="2">
    <source>
        <dbReference type="Proteomes" id="UP000499080"/>
    </source>
</evidence>